<evidence type="ECO:0000256" key="10">
    <source>
        <dbReference type="PIRSR" id="PIRSR001191-1"/>
    </source>
</evidence>
<evidence type="ECO:0000256" key="6">
    <source>
        <dbReference type="ARBA" id="ARBA00022833"/>
    </source>
</evidence>
<keyword evidence="12" id="KW-0106">Calcium</keyword>
<comment type="similarity">
    <text evidence="1">Belongs to the peptidase M10A family. Matrix metalloproteinases (MMPs) subfamily.</text>
</comment>
<feature type="binding site" evidence="12">
    <location>
        <position position="233"/>
    </location>
    <ligand>
        <name>Ca(2+)</name>
        <dbReference type="ChEBI" id="CHEBI:29108"/>
        <label>3</label>
    </ligand>
</feature>
<dbReference type="PANTHER" id="PTHR10201">
    <property type="entry name" value="MATRIX METALLOPROTEINASE"/>
    <property type="match status" value="1"/>
</dbReference>
<evidence type="ECO:0000313" key="15">
    <source>
        <dbReference type="EMBL" id="KAB1219289.1"/>
    </source>
</evidence>
<dbReference type="InterPro" id="IPR021190">
    <property type="entry name" value="Pept_M10A"/>
</dbReference>
<feature type="binding site" evidence="12">
    <location>
        <position position="234"/>
    </location>
    <ligand>
        <name>Ca(2+)</name>
        <dbReference type="ChEBI" id="CHEBI:29108"/>
        <label>3</label>
    </ligand>
</feature>
<feature type="binding site" evidence="11">
    <location>
        <position position="279"/>
    </location>
    <ligand>
        <name>Zn(2+)</name>
        <dbReference type="ChEBI" id="CHEBI:29105"/>
        <label>2</label>
        <note>catalytic</note>
    </ligand>
</feature>
<keyword evidence="9" id="KW-0325">Glycoprotein</keyword>
<dbReference type="Pfam" id="PF01471">
    <property type="entry name" value="PG_binding_1"/>
    <property type="match status" value="1"/>
</dbReference>
<feature type="active site" evidence="10">
    <location>
        <position position="276"/>
    </location>
</feature>
<dbReference type="PANTHER" id="PTHR10201:SF213">
    <property type="entry name" value="METALLOENDOPROTEINASE 2-MMP-LIKE"/>
    <property type="match status" value="1"/>
</dbReference>
<gene>
    <name evidence="15" type="ORF">CJ030_MR3G001228</name>
</gene>
<keyword evidence="5" id="KW-0378">Hydrolase</keyword>
<dbReference type="AlphaFoldDB" id="A0A6A1W225"/>
<dbReference type="InterPro" id="IPR036365">
    <property type="entry name" value="PGBD-like_sf"/>
</dbReference>
<comment type="cofactor">
    <cofactor evidence="12">
        <name>Zn(2+)</name>
        <dbReference type="ChEBI" id="CHEBI:29105"/>
    </cofactor>
    <text evidence="12">Binds 2 Zn(2+) ions per subunit.</text>
</comment>
<evidence type="ECO:0000256" key="2">
    <source>
        <dbReference type="ARBA" id="ARBA00022670"/>
    </source>
</evidence>
<dbReference type="FunFam" id="3.40.390.10:FF:000018">
    <property type="entry name" value="Metalloendoproteinase 1"/>
    <property type="match status" value="1"/>
</dbReference>
<comment type="caution">
    <text evidence="15">The sequence shown here is derived from an EMBL/GenBank/DDBJ whole genome shotgun (WGS) entry which is preliminary data.</text>
</comment>
<dbReference type="GO" id="GO:0030198">
    <property type="term" value="P:extracellular matrix organization"/>
    <property type="evidence" value="ECO:0007669"/>
    <property type="project" value="TreeGrafter"/>
</dbReference>
<feature type="binding site" description="in inhibited form" evidence="12">
    <location>
        <position position="127"/>
    </location>
    <ligand>
        <name>Zn(2+)</name>
        <dbReference type="ChEBI" id="CHEBI:29105"/>
        <label>2</label>
        <note>catalytic</note>
    </ligand>
</feature>
<dbReference type="InterPro" id="IPR001818">
    <property type="entry name" value="Pept_M10_metallopeptidase"/>
</dbReference>
<evidence type="ECO:0000256" key="5">
    <source>
        <dbReference type="ARBA" id="ARBA00022801"/>
    </source>
</evidence>
<dbReference type="GO" id="GO:0004222">
    <property type="term" value="F:metalloendopeptidase activity"/>
    <property type="evidence" value="ECO:0007669"/>
    <property type="project" value="InterPro"/>
</dbReference>
<keyword evidence="8" id="KW-0865">Zymogen</keyword>
<dbReference type="InterPro" id="IPR002477">
    <property type="entry name" value="Peptidoglycan-bd-like"/>
</dbReference>
<feature type="binding site" evidence="12">
    <location>
        <position position="226"/>
    </location>
    <ligand>
        <name>Zn(2+)</name>
        <dbReference type="ChEBI" id="CHEBI:29105"/>
        <label>1</label>
    </ligand>
</feature>
<organism evidence="15 16">
    <name type="scientific">Morella rubra</name>
    <name type="common">Chinese bayberry</name>
    <dbReference type="NCBI Taxonomy" id="262757"/>
    <lineage>
        <taxon>Eukaryota</taxon>
        <taxon>Viridiplantae</taxon>
        <taxon>Streptophyta</taxon>
        <taxon>Embryophyta</taxon>
        <taxon>Tracheophyta</taxon>
        <taxon>Spermatophyta</taxon>
        <taxon>Magnoliopsida</taxon>
        <taxon>eudicotyledons</taxon>
        <taxon>Gunneridae</taxon>
        <taxon>Pentapetalae</taxon>
        <taxon>rosids</taxon>
        <taxon>fabids</taxon>
        <taxon>Fagales</taxon>
        <taxon>Myricaceae</taxon>
        <taxon>Morella</taxon>
    </lineage>
</organism>
<evidence type="ECO:0000256" key="11">
    <source>
        <dbReference type="PIRSR" id="PIRSR001191-2"/>
    </source>
</evidence>
<keyword evidence="16" id="KW-1185">Reference proteome</keyword>
<dbReference type="EMBL" id="RXIC02000021">
    <property type="protein sequence ID" value="KAB1219289.1"/>
    <property type="molecule type" value="Genomic_DNA"/>
</dbReference>
<feature type="signal peptide" evidence="13">
    <location>
        <begin position="1"/>
        <end position="31"/>
    </location>
</feature>
<feature type="domain" description="Peptidase metallopeptidase" evidence="14">
    <location>
        <begin position="164"/>
        <end position="319"/>
    </location>
</feature>
<evidence type="ECO:0000256" key="3">
    <source>
        <dbReference type="ARBA" id="ARBA00022723"/>
    </source>
</evidence>
<dbReference type="SUPFAM" id="SSF47090">
    <property type="entry name" value="PGBD-like"/>
    <property type="match status" value="1"/>
</dbReference>
<dbReference type="Proteomes" id="UP000516437">
    <property type="component" value="Chromosome 3"/>
</dbReference>
<accession>A0A6A1W225</accession>
<feature type="binding site" evidence="12">
    <location>
        <position position="293"/>
    </location>
    <ligand>
        <name>Zn(2+)</name>
        <dbReference type="ChEBI" id="CHEBI:29105"/>
        <label>2</label>
        <note>catalytic</note>
    </ligand>
</feature>
<protein>
    <submittedName>
        <fullName evidence="15">Metalloendoproteinase 1</fullName>
    </submittedName>
</protein>
<dbReference type="InterPro" id="IPR006026">
    <property type="entry name" value="Peptidase_Metallo"/>
</dbReference>
<evidence type="ECO:0000256" key="9">
    <source>
        <dbReference type="ARBA" id="ARBA00023180"/>
    </source>
</evidence>
<keyword evidence="6 11" id="KW-0862">Zinc</keyword>
<keyword evidence="4 13" id="KW-0732">Signal</keyword>
<dbReference type="Gene3D" id="3.40.390.10">
    <property type="entry name" value="Collagenase (Catalytic Domain)"/>
    <property type="match status" value="1"/>
</dbReference>
<feature type="binding site" evidence="12">
    <location>
        <position position="256"/>
    </location>
    <ligand>
        <name>Ca(2+)</name>
        <dbReference type="ChEBI" id="CHEBI:29108"/>
        <label>3</label>
    </ligand>
</feature>
<proteinExistence type="inferred from homology"/>
<dbReference type="Pfam" id="PF00413">
    <property type="entry name" value="Peptidase_M10"/>
    <property type="match status" value="1"/>
</dbReference>
<dbReference type="PIRSF" id="PIRSF001191">
    <property type="entry name" value="Peptidase_M10A_matrix"/>
    <property type="match status" value="1"/>
</dbReference>
<dbReference type="OrthoDB" id="406838at2759"/>
<comment type="cofactor">
    <cofactor evidence="12">
        <name>Ca(2+)</name>
        <dbReference type="ChEBI" id="CHEBI:29108"/>
    </cofactor>
    <text evidence="12">Can bind about 5 Ca(2+) ions per subunit.</text>
</comment>
<evidence type="ECO:0000256" key="13">
    <source>
        <dbReference type="SAM" id="SignalP"/>
    </source>
</evidence>
<dbReference type="GO" id="GO:0030574">
    <property type="term" value="P:collagen catabolic process"/>
    <property type="evidence" value="ECO:0007669"/>
    <property type="project" value="TreeGrafter"/>
</dbReference>
<feature type="binding site" evidence="12">
    <location>
        <position position="251"/>
    </location>
    <ligand>
        <name>Zn(2+)</name>
        <dbReference type="ChEBI" id="CHEBI:29105"/>
        <label>1</label>
    </ligand>
</feature>
<reference evidence="15 16" key="1">
    <citation type="journal article" date="2019" name="Plant Biotechnol. J.">
        <title>The red bayberry genome and genetic basis of sex determination.</title>
        <authorList>
            <person name="Jia H.M."/>
            <person name="Jia H.J."/>
            <person name="Cai Q.L."/>
            <person name="Wang Y."/>
            <person name="Zhao H.B."/>
            <person name="Yang W.F."/>
            <person name="Wang G.Y."/>
            <person name="Li Y.H."/>
            <person name="Zhan D.L."/>
            <person name="Shen Y.T."/>
            <person name="Niu Q.F."/>
            <person name="Chang L."/>
            <person name="Qiu J."/>
            <person name="Zhao L."/>
            <person name="Xie H.B."/>
            <person name="Fu W.Y."/>
            <person name="Jin J."/>
            <person name="Li X.W."/>
            <person name="Jiao Y."/>
            <person name="Zhou C.C."/>
            <person name="Tu T."/>
            <person name="Chai C.Y."/>
            <person name="Gao J.L."/>
            <person name="Fan L.J."/>
            <person name="van de Weg E."/>
            <person name="Wang J.Y."/>
            <person name="Gao Z.S."/>
        </authorList>
    </citation>
    <scope>NUCLEOTIDE SEQUENCE [LARGE SCALE GENOMIC DNA]</scope>
    <source>
        <tissue evidence="15">Leaves</tissue>
    </source>
</reference>
<dbReference type="GO" id="GO:0008270">
    <property type="term" value="F:zinc ion binding"/>
    <property type="evidence" value="ECO:0007669"/>
    <property type="project" value="InterPro"/>
</dbReference>
<sequence length="319" mass="35527">MVTMNSKAISLFSSTLLLLLLIVLLPLLSCATSPESHDQKKSAFEFLKHLQGCHHGEKVKGIHDLKKYLEHFGYLSYSHSKNHTHANDDDFDELLESAVKTYQRNYHLNATGTLDAQTVSKMMMPRCGVSDIINGTNWMHLGKKRHDHRRGLFHTISHYTFFQGMPKWSASQYHLTYGFLQGTPTEAIGPVARAFRTWAAKTHFTFSQAQTLANANIKIGFYRRDHGDRSPFDGAGGTLAHAFAPTDGRFHYDADEQWSVGARPGAFDLETVALHEIGHLLGLGHSSVEGAIMYSSISQGVTKGLHADDIQGIKALYNT</sequence>
<feature type="binding site" evidence="12">
    <location>
        <position position="253"/>
    </location>
    <ligand>
        <name>Ca(2+)</name>
        <dbReference type="ChEBI" id="CHEBI:29108"/>
        <label>3</label>
    </ligand>
</feature>
<keyword evidence="3 11" id="KW-0479">Metal-binding</keyword>
<dbReference type="GO" id="GO:0031012">
    <property type="term" value="C:extracellular matrix"/>
    <property type="evidence" value="ECO:0007669"/>
    <property type="project" value="InterPro"/>
</dbReference>
<evidence type="ECO:0000313" key="16">
    <source>
        <dbReference type="Proteomes" id="UP000516437"/>
    </source>
</evidence>
<evidence type="ECO:0000259" key="14">
    <source>
        <dbReference type="SMART" id="SM00235"/>
    </source>
</evidence>
<evidence type="ECO:0000256" key="8">
    <source>
        <dbReference type="ARBA" id="ARBA00023145"/>
    </source>
</evidence>
<dbReference type="SUPFAM" id="SSF55486">
    <property type="entry name" value="Metalloproteases ('zincins'), catalytic domain"/>
    <property type="match status" value="1"/>
</dbReference>
<feature type="binding site" evidence="12">
    <location>
        <position position="256"/>
    </location>
    <ligand>
        <name>Ca(2+)</name>
        <dbReference type="ChEBI" id="CHEBI:29108"/>
        <label>1</label>
    </ligand>
</feature>
<evidence type="ECO:0000256" key="4">
    <source>
        <dbReference type="ARBA" id="ARBA00022729"/>
    </source>
</evidence>
<dbReference type="SMART" id="SM00235">
    <property type="entry name" value="ZnMc"/>
    <property type="match status" value="1"/>
</dbReference>
<dbReference type="CDD" id="cd04278">
    <property type="entry name" value="ZnMc_MMP"/>
    <property type="match status" value="1"/>
</dbReference>
<evidence type="ECO:0000256" key="12">
    <source>
        <dbReference type="PIRSR" id="PIRSR621190-2"/>
    </source>
</evidence>
<name>A0A6A1W225_9ROSI</name>
<dbReference type="PRINTS" id="PR00138">
    <property type="entry name" value="MATRIXIN"/>
</dbReference>
<keyword evidence="7" id="KW-0482">Metalloprotease</keyword>
<feature type="binding site" evidence="11">
    <location>
        <position position="285"/>
    </location>
    <ligand>
        <name>Zn(2+)</name>
        <dbReference type="ChEBI" id="CHEBI:29105"/>
        <label>2</label>
        <note>catalytic</note>
    </ligand>
</feature>
<feature type="chain" id="PRO_5025585961" evidence="13">
    <location>
        <begin position="32"/>
        <end position="319"/>
    </location>
</feature>
<dbReference type="InterPro" id="IPR033739">
    <property type="entry name" value="M10A_MMP"/>
</dbReference>
<dbReference type="GO" id="GO:0006508">
    <property type="term" value="P:proteolysis"/>
    <property type="evidence" value="ECO:0007669"/>
    <property type="project" value="UniProtKB-KW"/>
</dbReference>
<dbReference type="InterPro" id="IPR024079">
    <property type="entry name" value="MetalloPept_cat_dom_sf"/>
</dbReference>
<feature type="binding site" evidence="12">
    <location>
        <position position="241"/>
    </location>
    <ligand>
        <name>Zn(2+)</name>
        <dbReference type="ChEBI" id="CHEBI:29105"/>
        <label>1</label>
    </ligand>
</feature>
<keyword evidence="2" id="KW-0645">Protease</keyword>
<feature type="binding site" evidence="11">
    <location>
        <position position="275"/>
    </location>
    <ligand>
        <name>Zn(2+)</name>
        <dbReference type="ChEBI" id="CHEBI:29105"/>
        <label>2</label>
        <note>catalytic</note>
    </ligand>
</feature>
<feature type="binding site" evidence="12">
    <location>
        <position position="228"/>
    </location>
    <ligand>
        <name>Zn(2+)</name>
        <dbReference type="ChEBI" id="CHEBI:29105"/>
        <label>1</label>
    </ligand>
</feature>
<evidence type="ECO:0000256" key="7">
    <source>
        <dbReference type="ARBA" id="ARBA00023049"/>
    </source>
</evidence>
<evidence type="ECO:0000256" key="1">
    <source>
        <dbReference type="ARBA" id="ARBA00009614"/>
    </source>
</evidence>